<name>A0A4Y2RVB6_ARAVE</name>
<organism evidence="3 4">
    <name type="scientific">Araneus ventricosus</name>
    <name type="common">Orbweaver spider</name>
    <name type="synonym">Epeira ventricosa</name>
    <dbReference type="NCBI Taxonomy" id="182803"/>
    <lineage>
        <taxon>Eukaryota</taxon>
        <taxon>Metazoa</taxon>
        <taxon>Ecdysozoa</taxon>
        <taxon>Arthropoda</taxon>
        <taxon>Chelicerata</taxon>
        <taxon>Arachnida</taxon>
        <taxon>Araneae</taxon>
        <taxon>Araneomorphae</taxon>
        <taxon>Entelegynae</taxon>
        <taxon>Araneoidea</taxon>
        <taxon>Araneidae</taxon>
        <taxon>Araneus</taxon>
    </lineage>
</organism>
<gene>
    <name evidence="3" type="ORF">AVEN_226066_1</name>
</gene>
<sequence>MKETPYKTVSHSDSGAIECVSNSSQTGSFAISHDIDVHPLTCENIVVPPGTQVTPVRALIVDCAKSSPIAHHTRLRMLQKQTTAVRETQATVHVNEDELCRDGKTIATININIEDVSDDINFTLNSVLDTVSNLDNVNIMTFGNEILDAISSNSNKDKVNHSYNALGDGVQDRIESSGNTSSPSSDNANSKRDSAVSHEQDLLTLCLTEEEARELEGATPLTELRDLFPLAKWQPDIPAGNPTVIIQQTPPEDPNTFCEECGIELNEGDAYARHRMRVHGDLSSSAPFNPVYMCHACSQSFSTLQRKRSHTCPKSKPSKFKCNMCLRDCCTGKGLREHLQRVHHIFPKRRSRQVPDSQRGPDDLPEVQNEETPTDDNNENHRTVNHRIR</sequence>
<dbReference type="Proteomes" id="UP000499080">
    <property type="component" value="Unassembled WGS sequence"/>
</dbReference>
<feature type="compositionally biased region" description="Acidic residues" evidence="1">
    <location>
        <begin position="363"/>
        <end position="377"/>
    </location>
</feature>
<protein>
    <recommendedName>
        <fullName evidence="2">C2H2-type domain-containing protein</fullName>
    </recommendedName>
</protein>
<feature type="region of interest" description="Disordered" evidence="1">
    <location>
        <begin position="346"/>
        <end position="389"/>
    </location>
</feature>
<dbReference type="EMBL" id="BGPR01018643">
    <property type="protein sequence ID" value="GBN79728.1"/>
    <property type="molecule type" value="Genomic_DNA"/>
</dbReference>
<accession>A0A4Y2RVB6</accession>
<dbReference type="PROSITE" id="PS00028">
    <property type="entry name" value="ZINC_FINGER_C2H2_1"/>
    <property type="match status" value="1"/>
</dbReference>
<comment type="caution">
    <text evidence="3">The sequence shown here is derived from an EMBL/GenBank/DDBJ whole genome shotgun (WGS) entry which is preliminary data.</text>
</comment>
<feature type="domain" description="C2H2-type" evidence="2">
    <location>
        <begin position="258"/>
        <end position="279"/>
    </location>
</feature>
<evidence type="ECO:0000256" key="1">
    <source>
        <dbReference type="SAM" id="MobiDB-lite"/>
    </source>
</evidence>
<dbReference type="AlphaFoldDB" id="A0A4Y2RVB6"/>
<feature type="compositionally biased region" description="Low complexity" evidence="1">
    <location>
        <begin position="176"/>
        <end position="185"/>
    </location>
</feature>
<evidence type="ECO:0000259" key="2">
    <source>
        <dbReference type="PROSITE" id="PS00028"/>
    </source>
</evidence>
<proteinExistence type="predicted"/>
<evidence type="ECO:0000313" key="3">
    <source>
        <dbReference type="EMBL" id="GBN79728.1"/>
    </source>
</evidence>
<feature type="region of interest" description="Disordered" evidence="1">
    <location>
        <begin position="169"/>
        <end position="196"/>
    </location>
</feature>
<dbReference type="SMART" id="SM00355">
    <property type="entry name" value="ZnF_C2H2"/>
    <property type="match status" value="2"/>
</dbReference>
<keyword evidence="4" id="KW-1185">Reference proteome</keyword>
<evidence type="ECO:0000313" key="4">
    <source>
        <dbReference type="Proteomes" id="UP000499080"/>
    </source>
</evidence>
<dbReference type="InterPro" id="IPR013087">
    <property type="entry name" value="Znf_C2H2_type"/>
</dbReference>
<reference evidence="3 4" key="1">
    <citation type="journal article" date="2019" name="Sci. Rep.">
        <title>Orb-weaving spider Araneus ventricosus genome elucidates the spidroin gene catalogue.</title>
        <authorList>
            <person name="Kono N."/>
            <person name="Nakamura H."/>
            <person name="Ohtoshi R."/>
            <person name="Moran D.A.P."/>
            <person name="Shinohara A."/>
            <person name="Yoshida Y."/>
            <person name="Fujiwara M."/>
            <person name="Mori M."/>
            <person name="Tomita M."/>
            <person name="Arakawa K."/>
        </authorList>
    </citation>
    <scope>NUCLEOTIDE SEQUENCE [LARGE SCALE GENOMIC DNA]</scope>
</reference>